<feature type="domain" description="Ice-binding protein C-terminal" evidence="2">
    <location>
        <begin position="342"/>
        <end position="363"/>
    </location>
</feature>
<keyword evidence="4" id="KW-1185">Reference proteome</keyword>
<comment type="caution">
    <text evidence="3">The sequence shown here is derived from an EMBL/GenBank/DDBJ whole genome shotgun (WGS) entry which is preliminary data.</text>
</comment>
<keyword evidence="1" id="KW-0732">Signal</keyword>
<reference evidence="4" key="1">
    <citation type="journal article" date="2019" name="Int. J. Syst. Evol. Microbiol.">
        <title>The Global Catalogue of Microorganisms (GCM) 10K type strain sequencing project: providing services to taxonomists for standard genome sequencing and annotation.</title>
        <authorList>
            <consortium name="The Broad Institute Genomics Platform"/>
            <consortium name="The Broad Institute Genome Sequencing Center for Infectious Disease"/>
            <person name="Wu L."/>
            <person name="Ma J."/>
        </authorList>
    </citation>
    <scope>NUCLEOTIDE SEQUENCE [LARGE SCALE GENOMIC DNA]</scope>
    <source>
        <strain evidence="4">CGMCC 1.10759</strain>
    </source>
</reference>
<dbReference type="Pfam" id="PF07589">
    <property type="entry name" value="PEP-CTERM"/>
    <property type="match status" value="1"/>
</dbReference>
<dbReference type="NCBIfam" id="TIGR02595">
    <property type="entry name" value="PEP_CTERM"/>
    <property type="match status" value="1"/>
</dbReference>
<gene>
    <name evidence="3" type="ORF">ACFPN2_37510</name>
</gene>
<dbReference type="RefSeq" id="WP_380606317.1">
    <property type="nucleotide sequence ID" value="NZ_JBHSDU010000015.1"/>
</dbReference>
<protein>
    <submittedName>
        <fullName evidence="3">PEP-CTERM sorting domain-containing protein</fullName>
    </submittedName>
</protein>
<dbReference type="EMBL" id="JBHSDU010000015">
    <property type="protein sequence ID" value="MFC4314822.1"/>
    <property type="molecule type" value="Genomic_DNA"/>
</dbReference>
<feature type="signal peptide" evidence="1">
    <location>
        <begin position="1"/>
        <end position="23"/>
    </location>
</feature>
<dbReference type="Proteomes" id="UP001595904">
    <property type="component" value="Unassembled WGS sequence"/>
</dbReference>
<evidence type="ECO:0000256" key="1">
    <source>
        <dbReference type="SAM" id="SignalP"/>
    </source>
</evidence>
<evidence type="ECO:0000259" key="2">
    <source>
        <dbReference type="Pfam" id="PF07589"/>
    </source>
</evidence>
<name>A0ABV8T5Y0_9GAMM</name>
<evidence type="ECO:0000313" key="3">
    <source>
        <dbReference type="EMBL" id="MFC4314822.1"/>
    </source>
</evidence>
<dbReference type="InterPro" id="IPR013424">
    <property type="entry name" value="Ice-binding_C"/>
</dbReference>
<evidence type="ECO:0000313" key="4">
    <source>
        <dbReference type="Proteomes" id="UP001595904"/>
    </source>
</evidence>
<organism evidence="3 4">
    <name type="scientific">Steroidobacter flavus</name>
    <dbReference type="NCBI Taxonomy" id="1842136"/>
    <lineage>
        <taxon>Bacteria</taxon>
        <taxon>Pseudomonadati</taxon>
        <taxon>Pseudomonadota</taxon>
        <taxon>Gammaproteobacteria</taxon>
        <taxon>Steroidobacterales</taxon>
        <taxon>Steroidobacteraceae</taxon>
        <taxon>Steroidobacter</taxon>
    </lineage>
</organism>
<feature type="chain" id="PRO_5046673918" evidence="1">
    <location>
        <begin position="24"/>
        <end position="369"/>
    </location>
</feature>
<sequence length="369" mass="38792">MTLKTGKWLLAIGLTLNLSTAGATIILDTPTTLSVTEVLNDSVTLNNRDASLLVGTGGVVQRTRVYTGSVDVTGNGRVIGGILLGGGTSMARLSDQATISGGIGSDFAANWDDESKSTVKLYLQDRATVTGSINYSGYLRIEDQAMVLGNVTNVVSGNVRIDMTGGLIAGGVRLGAGNSMALNLDGGAILGGFSAVWGNFDLNMTGGTLDGGLWTGATVNADISGGRIDDGILIQSEYGSNHLRITGGQFDTALDNWLLQFAGTHYETGNASGLLEIWGGQFGYAGAGQGLMIDDRMDFSVYGRDLVYSNGWLTGYLMDGSWFSNALTFGSRWQGTFTIHNVPEPETLALFLVGLVGMTLARRNKKNRA</sequence>
<accession>A0ABV8T5Y0</accession>
<proteinExistence type="predicted"/>